<name>A0A8X6K9J3_TRICU</name>
<sequence length="86" mass="9739">MIFVPAASHCILCAKAIFGRCPASADIQIFISRSFCSFANRNVKEGILNKTVFVPQERRNNHFGEVRFIPCKKDSVGFSHQTCLRY</sequence>
<dbReference type="AlphaFoldDB" id="A0A8X6K9J3"/>
<keyword evidence="2" id="KW-1185">Reference proteome</keyword>
<dbReference type="Proteomes" id="UP000887116">
    <property type="component" value="Unassembled WGS sequence"/>
</dbReference>
<comment type="caution">
    <text evidence="1">The sequence shown here is derived from an EMBL/GenBank/DDBJ whole genome shotgun (WGS) entry which is preliminary data.</text>
</comment>
<gene>
    <name evidence="1" type="primary">NCL1_45020</name>
    <name evidence="1" type="ORF">TNCT_445511</name>
</gene>
<proteinExistence type="predicted"/>
<accession>A0A8X6K9J3</accession>
<evidence type="ECO:0000313" key="1">
    <source>
        <dbReference type="EMBL" id="GFQ65193.1"/>
    </source>
</evidence>
<organism evidence="1 2">
    <name type="scientific">Trichonephila clavata</name>
    <name type="common">Joro spider</name>
    <name type="synonym">Nephila clavata</name>
    <dbReference type="NCBI Taxonomy" id="2740835"/>
    <lineage>
        <taxon>Eukaryota</taxon>
        <taxon>Metazoa</taxon>
        <taxon>Ecdysozoa</taxon>
        <taxon>Arthropoda</taxon>
        <taxon>Chelicerata</taxon>
        <taxon>Arachnida</taxon>
        <taxon>Araneae</taxon>
        <taxon>Araneomorphae</taxon>
        <taxon>Entelegynae</taxon>
        <taxon>Araneoidea</taxon>
        <taxon>Nephilidae</taxon>
        <taxon>Trichonephila</taxon>
    </lineage>
</organism>
<evidence type="ECO:0000313" key="2">
    <source>
        <dbReference type="Proteomes" id="UP000887116"/>
    </source>
</evidence>
<dbReference type="EMBL" id="BMAO01010154">
    <property type="protein sequence ID" value="GFQ65193.1"/>
    <property type="molecule type" value="Genomic_DNA"/>
</dbReference>
<protein>
    <submittedName>
        <fullName evidence="1">Uncharacterized protein</fullName>
    </submittedName>
</protein>
<reference evidence="1" key="1">
    <citation type="submission" date="2020-07" db="EMBL/GenBank/DDBJ databases">
        <title>Multicomponent nature underlies the extraordinary mechanical properties of spider dragline silk.</title>
        <authorList>
            <person name="Kono N."/>
            <person name="Nakamura H."/>
            <person name="Mori M."/>
            <person name="Yoshida Y."/>
            <person name="Ohtoshi R."/>
            <person name="Malay A.D."/>
            <person name="Moran D.A.P."/>
            <person name="Tomita M."/>
            <person name="Numata K."/>
            <person name="Arakawa K."/>
        </authorList>
    </citation>
    <scope>NUCLEOTIDE SEQUENCE</scope>
</reference>